<name>A0AAE4GDY5_9BURK</name>
<sequence>MTARNQHGTAKKPARKGHKSAGTANKTDGSLVKVVVKADDIGEWIKPNTLDKFYIDDEATFPSIEFEIKTDVAAPYKWSWLMVWDAHVSGLKEKPRGKKVASFSEKGEFTQEAKTWNAKSINKVVGGKLIVTVDVGGTKFRRTVLVLGRQPSAEKIKAYLEARDSTALEKLVAQESKFKHFINLDSEPVVAGDKGYGLTQLTKPVPKYSQIWSWKENLDAGIALIADKKAAAKKFLDTHGANSYTQDMLDLETISRWNGGSYHEWNATEKKWQRKQNILCDSKTGNMGWDTDVAENKDKTESELRDRDKDEYKKMKAGQTADHPWIYTGVCYADHVTGK</sequence>
<feature type="compositionally biased region" description="Basic residues" evidence="1">
    <location>
        <begin position="9"/>
        <end position="19"/>
    </location>
</feature>
<gene>
    <name evidence="2" type="ORF">RJN63_27125</name>
</gene>
<feature type="region of interest" description="Disordered" evidence="1">
    <location>
        <begin position="1"/>
        <end position="25"/>
    </location>
</feature>
<evidence type="ECO:0000313" key="2">
    <source>
        <dbReference type="EMBL" id="MDT0340532.1"/>
    </source>
</evidence>
<dbReference type="EMBL" id="JAVRAA010000023">
    <property type="protein sequence ID" value="MDT0340532.1"/>
    <property type="molecule type" value="Genomic_DNA"/>
</dbReference>
<organism evidence="2">
    <name type="scientific">Herbaspirillum huttiense subsp. nephrolepidis</name>
    <dbReference type="NCBI Taxonomy" id="3075126"/>
    <lineage>
        <taxon>Bacteria</taxon>
        <taxon>Pseudomonadati</taxon>
        <taxon>Pseudomonadota</taxon>
        <taxon>Betaproteobacteria</taxon>
        <taxon>Burkholderiales</taxon>
        <taxon>Oxalobacteraceae</taxon>
        <taxon>Herbaspirillum</taxon>
    </lineage>
</organism>
<accession>A0AAE4GDY5</accession>
<dbReference type="AlphaFoldDB" id="A0AAE4GDY5"/>
<protein>
    <submittedName>
        <fullName evidence="2">Uncharacterized protein</fullName>
    </submittedName>
</protein>
<reference evidence="2" key="1">
    <citation type="submission" date="2023-02" db="EMBL/GenBank/DDBJ databases">
        <title>Description of Herbaspirillum huttiense subsp. nephrolepsisexaltata and Herbaspirillum huttiense subsp. lycopersicon.</title>
        <authorList>
            <person name="Poudel M."/>
            <person name="Sharma A."/>
            <person name="Goss E."/>
            <person name="Tapia J.H."/>
            <person name="Harmon C.M."/>
            <person name="Jones J.B."/>
        </authorList>
    </citation>
    <scope>NUCLEOTIDE SEQUENCE</scope>
    <source>
        <strain evidence="2">NC40101</strain>
    </source>
</reference>
<evidence type="ECO:0000256" key="1">
    <source>
        <dbReference type="SAM" id="MobiDB-lite"/>
    </source>
</evidence>
<dbReference type="RefSeq" id="WP_204726999.1">
    <property type="nucleotide sequence ID" value="NZ_JAVLSM010000023.1"/>
</dbReference>
<feature type="compositionally biased region" description="Basic and acidic residues" evidence="1">
    <location>
        <begin position="294"/>
        <end position="314"/>
    </location>
</feature>
<proteinExistence type="predicted"/>
<feature type="region of interest" description="Disordered" evidence="1">
    <location>
        <begin position="290"/>
        <end position="315"/>
    </location>
</feature>
<comment type="caution">
    <text evidence="2">The sequence shown here is derived from an EMBL/GenBank/DDBJ whole genome shotgun (WGS) entry which is preliminary data.</text>
</comment>